<dbReference type="EMBL" id="CP010401">
    <property type="protein sequence ID" value="ALE02890.1"/>
    <property type="molecule type" value="Genomic_DNA"/>
</dbReference>
<keyword evidence="2" id="KW-1185">Reference proteome</keyword>
<gene>
    <name evidence="1" type="ORF">PU02_0076</name>
</gene>
<proteinExistence type="predicted"/>
<evidence type="ECO:0000313" key="1">
    <source>
        <dbReference type="EMBL" id="ALE02890.1"/>
    </source>
</evidence>
<protein>
    <submittedName>
        <fullName evidence="1">Uncharacterized protein</fullName>
    </submittedName>
</protein>
<organism evidence="1 2">
    <name type="scientific">Bartonella ancashensis</name>
    <dbReference type="NCBI Taxonomy" id="1318743"/>
    <lineage>
        <taxon>Bacteria</taxon>
        <taxon>Pseudomonadati</taxon>
        <taxon>Pseudomonadota</taxon>
        <taxon>Alphaproteobacteria</taxon>
        <taxon>Hyphomicrobiales</taxon>
        <taxon>Bartonellaceae</taxon>
        <taxon>Bartonella</taxon>
    </lineage>
</organism>
<evidence type="ECO:0000313" key="2">
    <source>
        <dbReference type="Proteomes" id="UP000057213"/>
    </source>
</evidence>
<reference evidence="1 2" key="1">
    <citation type="journal article" date="2015" name="Genome Announc.">
        <title>Complete Genome Sequence of Bartonella ancashensis Strain 20.00, Isolated from the Blood of a Patient with Verruga Peruana.</title>
        <authorList>
            <person name="Hang J."/>
            <person name="Mullins K.E."/>
            <person name="Clifford R.J."/>
            <person name="Onmus-Leone F."/>
            <person name="Yang Y."/>
            <person name="Jiang J."/>
            <person name="Leguia M."/>
            <person name="Kasper M.R."/>
            <person name="Maguina C."/>
            <person name="Lesho E.P."/>
            <person name="Jarman R.G."/>
            <person name="Richards A.L."/>
            <person name="Blazes D."/>
        </authorList>
    </citation>
    <scope>NUCLEOTIDE SEQUENCE [LARGE SCALE GENOMIC DNA]</scope>
    <source>
        <strain evidence="1 2">20.00</strain>
    </source>
</reference>
<dbReference type="KEGG" id="banc:PU02_0076"/>
<dbReference type="Proteomes" id="UP000057213">
    <property type="component" value="Chromosome"/>
</dbReference>
<dbReference type="AlphaFoldDB" id="A0A0M5KS96"/>
<sequence>MKQHCQEKSMKQDAICEVEALIATLGIIYFQVFCESEP</sequence>
<accession>A0A0M5KS96</accession>
<name>A0A0M5KS96_9HYPH</name>